<sequence length="241" mass="24583">MELVPALVCALAGALGGLAVPRLVAWCPEPEHDPAENPADYPDHVPFAELAARPGLAVRSAVACALAAGVLGLVLGWSWALVWLVPLVPVCCALTVIDYVTWYLPTRLIWPSAAVVAVLVAGVSVVVADPAVLAWSAAGFVVLGGYYGLMRLLSPRAMAGGDVRLGALLGLALGPLGAGVLLVSALAAAVLSALAYVPMLLRGRAIRNAGSKALLKHRIPYGPFLVLGALVAVVVGQVLSG</sequence>
<dbReference type="GeneID" id="96610115"/>
<keyword evidence="1" id="KW-0378">Hydrolase</keyword>
<dbReference type="GO" id="GO:0004190">
    <property type="term" value="F:aspartic-type endopeptidase activity"/>
    <property type="evidence" value="ECO:0007669"/>
    <property type="project" value="UniProtKB-EC"/>
</dbReference>
<gene>
    <name evidence="1" type="ORF">KR76_14735</name>
</gene>
<dbReference type="STRING" id="2045.KR76_14735"/>
<protein>
    <submittedName>
        <fullName evidence="1">Leader peptidase (Prepilin peptidase)</fullName>
        <ecNumber evidence="1">3.4.23.43</ecNumber>
    </submittedName>
</protein>
<dbReference type="OrthoDB" id="3786565at2"/>
<reference evidence="1 2" key="1">
    <citation type="journal article" date="2015" name="Genome Announc.">
        <title>Complete Genome Sequence of Steroid-Transforming Nocardioides simplex VKM Ac-2033D.</title>
        <authorList>
            <person name="Shtratnikova V.Y."/>
            <person name="Schelkunov M.I."/>
            <person name="Pekov Y.A."/>
            <person name="Fokina V.V."/>
            <person name="Logacheva M.D."/>
            <person name="Sokolov S.L."/>
            <person name="Bragin E.Y."/>
            <person name="Ashapkin V.V."/>
            <person name="Donova M.V."/>
        </authorList>
    </citation>
    <scope>NUCLEOTIDE SEQUENCE [LARGE SCALE GENOMIC DNA]</scope>
    <source>
        <strain evidence="1 2">VKM Ac-2033D</strain>
    </source>
</reference>
<dbReference type="HOGENOM" id="CLU_057101_2_1_11"/>
<dbReference type="KEGG" id="psim:KR76_14735"/>
<evidence type="ECO:0000313" key="2">
    <source>
        <dbReference type="Proteomes" id="UP000030300"/>
    </source>
</evidence>
<dbReference type="RefSeq" id="WP_038679315.1">
    <property type="nucleotide sequence ID" value="NZ_BJMC01000009.1"/>
</dbReference>
<dbReference type="AlphaFoldDB" id="A0A0A1DM46"/>
<keyword evidence="2" id="KW-1185">Reference proteome</keyword>
<dbReference type="EC" id="3.4.23.43" evidence="1"/>
<dbReference type="eggNOG" id="COG1989">
    <property type="taxonomic scope" value="Bacteria"/>
</dbReference>
<dbReference type="Proteomes" id="UP000030300">
    <property type="component" value="Chromosome"/>
</dbReference>
<evidence type="ECO:0000313" key="1">
    <source>
        <dbReference type="EMBL" id="AIY17707.1"/>
    </source>
</evidence>
<accession>A0A0A1DM46</accession>
<name>A0A0A1DM46_NOCSI</name>
<proteinExistence type="predicted"/>
<organism evidence="1 2">
    <name type="scientific">Nocardioides simplex</name>
    <name type="common">Arthrobacter simplex</name>
    <dbReference type="NCBI Taxonomy" id="2045"/>
    <lineage>
        <taxon>Bacteria</taxon>
        <taxon>Bacillati</taxon>
        <taxon>Actinomycetota</taxon>
        <taxon>Actinomycetes</taxon>
        <taxon>Propionibacteriales</taxon>
        <taxon>Nocardioidaceae</taxon>
        <taxon>Pimelobacter</taxon>
    </lineage>
</organism>
<dbReference type="EMBL" id="CP009896">
    <property type="protein sequence ID" value="AIY17707.1"/>
    <property type="molecule type" value="Genomic_DNA"/>
</dbReference>